<dbReference type="Pfam" id="PF09848">
    <property type="entry name" value="SLFN-g3_helicase"/>
    <property type="match status" value="1"/>
</dbReference>
<sequence length="548" mass="64038">MQFQKTVNLLELESVLGLDDYLIKSYLRIHDCNYKFDSDTPQMKISELKSYLPLVKKLNETLDVSQLNNFALGFKLNNQVNTEFDLLRACEDTVVNIEIKSKIPNNKKIEKQAFEHYTLLNIKFENVHVITFVDSTNELFVFNPKYKKLEKKTFDKIRDLFPAGDDDLQKLENSRSSDFLISPYNDGNKFLKGLYILNGEQIDVRNKVLKGKSNNFVISGGAGTGKTLLLLDILKYYVKQGKKIAMILGVHPCEELKKISMELRFSVDFFYVVSDLNFKELLDNCDILFFDESQLMDRKMIETAIESSTTTIFSVDEVQIFHNEEMKRDIESFLKEKIDDSFFFRLKKSVRRNKELHSFEDRLLTGTSKNGLFDYYNVGINLFYNTDDAKKYIKDKCEREGFKCIEPNEYTDKISGYSTLFKFSENSVPSKSVIGQEFNKVIVIFTEIDSYNKNGELRFGSTIIRDYPYMIDKMLYEAITRACDYLDIVIIGNQTLYKKIQTILTLRRFREEAKNQTIQELEKQITQIKKENNELKRMLSSTKKFDSE</sequence>
<protein>
    <recommendedName>
        <fullName evidence="2">Schlafen group 3-like DNA/RNA helicase domain-containing protein</fullName>
    </recommendedName>
</protein>
<dbReference type="RefSeq" id="WP_094750638.1">
    <property type="nucleotide sequence ID" value="NZ_BDDX01000004.1"/>
</dbReference>
<proteinExistence type="predicted"/>
<organism evidence="3 4">
    <name type="scientific">Apilactobacillus kunkeei</name>
    <dbReference type="NCBI Taxonomy" id="148814"/>
    <lineage>
        <taxon>Bacteria</taxon>
        <taxon>Bacillati</taxon>
        <taxon>Bacillota</taxon>
        <taxon>Bacilli</taxon>
        <taxon>Lactobacillales</taxon>
        <taxon>Lactobacillaceae</taxon>
        <taxon>Apilactobacillus</taxon>
    </lineage>
</organism>
<dbReference type="CDD" id="cd14686">
    <property type="entry name" value="bZIP"/>
    <property type="match status" value="1"/>
</dbReference>
<feature type="domain" description="Schlafen group 3-like DNA/RNA helicase" evidence="2">
    <location>
        <begin position="215"/>
        <end position="400"/>
    </location>
</feature>
<dbReference type="InterPro" id="IPR027417">
    <property type="entry name" value="P-loop_NTPase"/>
</dbReference>
<accession>A0A1L8CGT3</accession>
<name>A0A1L8CGT3_9LACO</name>
<reference evidence="3 4" key="1">
    <citation type="journal article" date="2016" name="Syst. Appl. Microbiol.">
        <title>Genomic characterization of a fructophilic bee symbiont Lactobacillus kunkeei reveals its niche-specific adaptation.</title>
        <authorList>
            <person name="Maeno S."/>
            <person name="Tanizawa Y."/>
            <person name="Kanesaki Y."/>
            <person name="Kubota E."/>
            <person name="Kumar H."/>
            <person name="Dicks L."/>
            <person name="Salminen S."/>
            <person name="Nakagawa J."/>
            <person name="Arita M."/>
            <person name="Endo A."/>
        </authorList>
    </citation>
    <scope>NUCLEOTIDE SEQUENCE [LARGE SCALE GENOMIC DNA]</scope>
    <source>
        <strain evidence="3 4">FF30-6</strain>
    </source>
</reference>
<comment type="caution">
    <text evidence="3">The sequence shown here is derived from an EMBL/GenBank/DDBJ whole genome shotgun (WGS) entry which is preliminary data.</text>
</comment>
<dbReference type="EMBL" id="BDDX01000004">
    <property type="protein sequence ID" value="GAT90409.1"/>
    <property type="molecule type" value="Genomic_DNA"/>
</dbReference>
<gene>
    <name evidence="3" type="ORF">FF306_00507</name>
</gene>
<dbReference type="AlphaFoldDB" id="A0A1L8CGT3"/>
<evidence type="ECO:0000259" key="2">
    <source>
        <dbReference type="Pfam" id="PF09848"/>
    </source>
</evidence>
<dbReference type="SUPFAM" id="SSF52540">
    <property type="entry name" value="P-loop containing nucleoside triphosphate hydrolases"/>
    <property type="match status" value="1"/>
</dbReference>
<feature type="coiled-coil region" evidence="1">
    <location>
        <begin position="511"/>
        <end position="541"/>
    </location>
</feature>
<keyword evidence="1" id="KW-0175">Coiled coil</keyword>
<dbReference type="InterPro" id="IPR018647">
    <property type="entry name" value="SLFN_3-like_DNA/RNA_helicase"/>
</dbReference>
<evidence type="ECO:0000256" key="1">
    <source>
        <dbReference type="SAM" id="Coils"/>
    </source>
</evidence>
<dbReference type="Proteomes" id="UP000186588">
    <property type="component" value="Unassembled WGS sequence"/>
</dbReference>
<dbReference type="Gene3D" id="3.40.50.300">
    <property type="entry name" value="P-loop containing nucleotide triphosphate hydrolases"/>
    <property type="match status" value="1"/>
</dbReference>
<evidence type="ECO:0000313" key="4">
    <source>
        <dbReference type="Proteomes" id="UP000186588"/>
    </source>
</evidence>
<evidence type="ECO:0000313" key="3">
    <source>
        <dbReference type="EMBL" id="GAT90409.1"/>
    </source>
</evidence>